<protein>
    <submittedName>
        <fullName evidence="2">Glycosyl transferase</fullName>
    </submittedName>
</protein>
<dbReference type="PANTHER" id="PTHR43685:SF2">
    <property type="entry name" value="GLYCOSYLTRANSFERASE 2-LIKE DOMAIN-CONTAINING PROTEIN"/>
    <property type="match status" value="1"/>
</dbReference>
<gene>
    <name evidence="2" type="ORF">Cha6605_1503</name>
</gene>
<dbReference type="AlphaFoldDB" id="K9UDD5"/>
<dbReference type="RefSeq" id="WP_015158846.1">
    <property type="nucleotide sequence ID" value="NC_019697.1"/>
</dbReference>
<dbReference type="OrthoDB" id="455644at2"/>
<sequence>MPVISIVVPAYNSERTILETIASVRQQTFADFELIVINDGSTDRTLDLLKTIEDDRLKVFSYSNGGVSMARNRGICKSKGEFIAFLDADDLWADDKLELQLAALKEHPSAGLAYSWTYNISEEGKLLYPLEPTFNGAVYADLLLWNFLSNGSNPLIRKQAIESVGEFRPPSTTADWDYWLRIAANWDFVLVSKHHVFYRHLSNSMSTKIDMMKEEILTTLERAFESAPLKFQHLKQQSLANTYQYYAEVYLRNINTSDRPSEIDRVISNLWQGIFLFPVSVLSKYTQSMIAKTLLIKILSLENFNLLINLIKRLKNLQSSR</sequence>
<name>K9UDD5_CHAP6</name>
<accession>K9UDD5</accession>
<dbReference type="GO" id="GO:0016740">
    <property type="term" value="F:transferase activity"/>
    <property type="evidence" value="ECO:0007669"/>
    <property type="project" value="UniProtKB-KW"/>
</dbReference>
<keyword evidence="2" id="KW-0808">Transferase</keyword>
<dbReference type="InterPro" id="IPR050834">
    <property type="entry name" value="Glycosyltransf_2"/>
</dbReference>
<dbReference type="InterPro" id="IPR029044">
    <property type="entry name" value="Nucleotide-diphossugar_trans"/>
</dbReference>
<dbReference type="PANTHER" id="PTHR43685">
    <property type="entry name" value="GLYCOSYLTRANSFERASE"/>
    <property type="match status" value="1"/>
</dbReference>
<dbReference type="Gene3D" id="3.90.550.10">
    <property type="entry name" value="Spore Coat Polysaccharide Biosynthesis Protein SpsA, Chain A"/>
    <property type="match status" value="1"/>
</dbReference>
<reference evidence="2 3" key="1">
    <citation type="submission" date="2012-05" db="EMBL/GenBank/DDBJ databases">
        <title>Finished chromosome of genome of Chamaesiphon sp. PCC 6605.</title>
        <authorList>
            <consortium name="US DOE Joint Genome Institute"/>
            <person name="Gugger M."/>
            <person name="Coursin T."/>
            <person name="Rippka R."/>
            <person name="Tandeau De Marsac N."/>
            <person name="Huntemann M."/>
            <person name="Wei C.-L."/>
            <person name="Han J."/>
            <person name="Detter J.C."/>
            <person name="Han C."/>
            <person name="Tapia R."/>
            <person name="Chen A."/>
            <person name="Kyrpides N."/>
            <person name="Mavromatis K."/>
            <person name="Markowitz V."/>
            <person name="Szeto E."/>
            <person name="Ivanova N."/>
            <person name="Pagani I."/>
            <person name="Pati A."/>
            <person name="Goodwin L."/>
            <person name="Nordberg H.P."/>
            <person name="Cantor M.N."/>
            <person name="Hua S.X."/>
            <person name="Woyke T."/>
            <person name="Kerfeld C.A."/>
        </authorList>
    </citation>
    <scope>NUCLEOTIDE SEQUENCE [LARGE SCALE GENOMIC DNA]</scope>
    <source>
        <strain evidence="3">ATCC 27169 / PCC 6605</strain>
    </source>
</reference>
<dbReference type="Proteomes" id="UP000010366">
    <property type="component" value="Chromosome"/>
</dbReference>
<dbReference type="eggNOG" id="COG1216">
    <property type="taxonomic scope" value="Bacteria"/>
</dbReference>
<evidence type="ECO:0000313" key="3">
    <source>
        <dbReference type="Proteomes" id="UP000010366"/>
    </source>
</evidence>
<dbReference type="HOGENOM" id="CLU_025996_0_0_3"/>
<keyword evidence="3" id="KW-1185">Reference proteome</keyword>
<dbReference type="Pfam" id="PF10111">
    <property type="entry name" value="Glyco_tranf_2_2"/>
    <property type="match status" value="1"/>
</dbReference>
<proteinExistence type="predicted"/>
<dbReference type="SUPFAM" id="SSF53448">
    <property type="entry name" value="Nucleotide-diphospho-sugar transferases"/>
    <property type="match status" value="1"/>
</dbReference>
<dbReference type="KEGG" id="cmp:Cha6605_1503"/>
<dbReference type="InterPro" id="IPR019290">
    <property type="entry name" value="GlycosylTrfase-like_prok"/>
</dbReference>
<evidence type="ECO:0000313" key="2">
    <source>
        <dbReference type="EMBL" id="AFY92668.1"/>
    </source>
</evidence>
<feature type="domain" description="Glycosyltransferase 2-like prokaryotic type" evidence="1">
    <location>
        <begin position="5"/>
        <end position="245"/>
    </location>
</feature>
<evidence type="ECO:0000259" key="1">
    <source>
        <dbReference type="Pfam" id="PF10111"/>
    </source>
</evidence>
<organism evidence="2 3">
    <name type="scientific">Chamaesiphon minutus (strain ATCC 27169 / PCC 6605)</name>
    <dbReference type="NCBI Taxonomy" id="1173020"/>
    <lineage>
        <taxon>Bacteria</taxon>
        <taxon>Bacillati</taxon>
        <taxon>Cyanobacteriota</taxon>
        <taxon>Cyanophyceae</taxon>
        <taxon>Gomontiellales</taxon>
        <taxon>Chamaesiphonaceae</taxon>
        <taxon>Chamaesiphon</taxon>
    </lineage>
</organism>
<dbReference type="EMBL" id="CP003600">
    <property type="protein sequence ID" value="AFY92668.1"/>
    <property type="molecule type" value="Genomic_DNA"/>
</dbReference>
<dbReference type="STRING" id="1173020.Cha6605_1503"/>